<name>A0ABS4NPW8_9BACL</name>
<dbReference type="EMBL" id="JAGGLV010000006">
    <property type="protein sequence ID" value="MBP2112113.1"/>
    <property type="molecule type" value="Genomic_DNA"/>
</dbReference>
<evidence type="ECO:0000313" key="2">
    <source>
        <dbReference type="Proteomes" id="UP000773462"/>
    </source>
</evidence>
<organism evidence="1 2">
    <name type="scientific">Paenibacillus silagei</name>
    <dbReference type="NCBI Taxonomy" id="1670801"/>
    <lineage>
        <taxon>Bacteria</taxon>
        <taxon>Bacillati</taxon>
        <taxon>Bacillota</taxon>
        <taxon>Bacilli</taxon>
        <taxon>Bacillales</taxon>
        <taxon>Paenibacillaceae</taxon>
        <taxon>Paenibacillus</taxon>
    </lineage>
</organism>
<dbReference type="InterPro" id="IPR010310">
    <property type="entry name" value="T7SS_ESAT-6-like"/>
</dbReference>
<evidence type="ECO:0000313" key="1">
    <source>
        <dbReference type="EMBL" id="MBP2112113.1"/>
    </source>
</evidence>
<dbReference type="Pfam" id="PF06013">
    <property type="entry name" value="WXG100"/>
    <property type="match status" value="1"/>
</dbReference>
<gene>
    <name evidence="1" type="ORF">J2Z70_002267</name>
</gene>
<protein>
    <submittedName>
        <fullName evidence="1">WXG100 family type VII secretion target</fullName>
    </submittedName>
</protein>
<keyword evidence="2" id="KW-1185">Reference proteome</keyword>
<reference evidence="1 2" key="1">
    <citation type="submission" date="2021-03" db="EMBL/GenBank/DDBJ databases">
        <title>Genomic Encyclopedia of Type Strains, Phase IV (KMG-IV): sequencing the most valuable type-strain genomes for metagenomic binning, comparative biology and taxonomic classification.</title>
        <authorList>
            <person name="Goeker M."/>
        </authorList>
    </citation>
    <scope>NUCLEOTIDE SEQUENCE [LARGE SCALE GENOMIC DNA]</scope>
    <source>
        <strain evidence="1 2">DSM 101953</strain>
    </source>
</reference>
<dbReference type="Proteomes" id="UP000773462">
    <property type="component" value="Unassembled WGS sequence"/>
</dbReference>
<dbReference type="Gene3D" id="1.10.287.1060">
    <property type="entry name" value="ESAT-6-like"/>
    <property type="match status" value="1"/>
</dbReference>
<sequence>MASPKVTLDYEGLKKQASVILKQKADFDTLIKNVKTTTQNLNQVWDDAAAKNFTEKVNAMDKTFKQFSEALKGLGDHMNNVSDKYKELSQAVIKAQSGF</sequence>
<comment type="caution">
    <text evidence="1">The sequence shown here is derived from an EMBL/GenBank/DDBJ whole genome shotgun (WGS) entry which is preliminary data.</text>
</comment>
<accession>A0ABS4NPW8</accession>
<dbReference type="InterPro" id="IPR036689">
    <property type="entry name" value="ESAT-6-like_sf"/>
</dbReference>
<dbReference type="RefSeq" id="WP_076079049.1">
    <property type="nucleotide sequence ID" value="NZ_JAGGLV010000006.1"/>
</dbReference>
<dbReference type="SUPFAM" id="SSF140453">
    <property type="entry name" value="EsxAB dimer-like"/>
    <property type="match status" value="1"/>
</dbReference>
<proteinExistence type="predicted"/>